<dbReference type="AlphaFoldDB" id="A0A819UCB0"/>
<dbReference type="SUPFAM" id="SSF53098">
    <property type="entry name" value="Ribonuclease H-like"/>
    <property type="match status" value="1"/>
</dbReference>
<dbReference type="InterPro" id="IPR012340">
    <property type="entry name" value="NA-bd_OB-fold"/>
</dbReference>
<accession>A0A819UCB0</accession>
<dbReference type="InterPro" id="IPR036397">
    <property type="entry name" value="RNaseH_sf"/>
</dbReference>
<evidence type="ECO:0000256" key="5">
    <source>
        <dbReference type="ARBA" id="ARBA00044677"/>
    </source>
</evidence>
<evidence type="ECO:0000313" key="10">
    <source>
        <dbReference type="Proteomes" id="UP000663866"/>
    </source>
</evidence>
<dbReference type="GO" id="GO:0003682">
    <property type="term" value="F:chromatin binding"/>
    <property type="evidence" value="ECO:0007669"/>
    <property type="project" value="TreeGrafter"/>
</dbReference>
<evidence type="ECO:0000256" key="3">
    <source>
        <dbReference type="ARBA" id="ARBA00022932"/>
    </source>
</evidence>
<evidence type="ECO:0000256" key="4">
    <source>
        <dbReference type="ARBA" id="ARBA00026139"/>
    </source>
</evidence>
<dbReference type="GO" id="GO:0031297">
    <property type="term" value="P:replication fork processing"/>
    <property type="evidence" value="ECO:0007669"/>
    <property type="project" value="TreeGrafter"/>
</dbReference>
<dbReference type="GO" id="GO:0005759">
    <property type="term" value="C:mitochondrial matrix"/>
    <property type="evidence" value="ECO:0007669"/>
    <property type="project" value="TreeGrafter"/>
</dbReference>
<dbReference type="EC" id="2.7.7.7" evidence="2"/>
<dbReference type="InterPro" id="IPR001584">
    <property type="entry name" value="Integrase_cat-core"/>
</dbReference>
<organism evidence="9 10">
    <name type="scientific">Rotaria magnacalcarata</name>
    <dbReference type="NCBI Taxonomy" id="392030"/>
    <lineage>
        <taxon>Eukaryota</taxon>
        <taxon>Metazoa</taxon>
        <taxon>Spiralia</taxon>
        <taxon>Gnathifera</taxon>
        <taxon>Rotifera</taxon>
        <taxon>Eurotatoria</taxon>
        <taxon>Bdelloidea</taxon>
        <taxon>Philodinida</taxon>
        <taxon>Philodinidae</taxon>
        <taxon>Rotaria</taxon>
    </lineage>
</organism>
<evidence type="ECO:0000256" key="7">
    <source>
        <dbReference type="ARBA" id="ARBA00047303"/>
    </source>
</evidence>
<keyword evidence="3" id="KW-0239">DNA-directed DNA polymerase</keyword>
<reference evidence="9" key="1">
    <citation type="submission" date="2021-02" db="EMBL/GenBank/DDBJ databases">
        <authorList>
            <person name="Nowell W R."/>
        </authorList>
    </citation>
    <scope>NUCLEOTIDE SEQUENCE</scope>
</reference>
<dbReference type="InterPro" id="IPR044917">
    <property type="entry name" value="PRIMPOL"/>
</dbReference>
<evidence type="ECO:0000256" key="2">
    <source>
        <dbReference type="ARBA" id="ARBA00012417"/>
    </source>
</evidence>
<dbReference type="Proteomes" id="UP000663866">
    <property type="component" value="Unassembled WGS sequence"/>
</dbReference>
<keyword evidence="10" id="KW-1185">Reference proteome</keyword>
<dbReference type="GO" id="GO:0003887">
    <property type="term" value="F:DNA-directed DNA polymerase activity"/>
    <property type="evidence" value="ECO:0007669"/>
    <property type="project" value="UniProtKB-KW"/>
</dbReference>
<dbReference type="EMBL" id="CAJOBG010004217">
    <property type="protein sequence ID" value="CAF4100913.1"/>
    <property type="molecule type" value="Genomic_DNA"/>
</dbReference>
<dbReference type="SUPFAM" id="SSF50249">
    <property type="entry name" value="Nucleic acid-binding proteins"/>
    <property type="match status" value="2"/>
</dbReference>
<protein>
    <recommendedName>
        <fullName evidence="4">DNA-directed primase/polymerase protein</fullName>
        <ecNumber evidence="6">2.7.7.102</ecNumber>
        <ecNumber evidence="2">2.7.7.7</ecNumber>
    </recommendedName>
</protein>
<evidence type="ECO:0000256" key="6">
    <source>
        <dbReference type="ARBA" id="ARBA00044768"/>
    </source>
</evidence>
<comment type="catalytic activity">
    <reaction evidence="5">
        <text>ssDNA + n NTP = ssDNA/pppN(pN)n-1 hybrid + (n-1) diphosphate.</text>
        <dbReference type="EC" id="2.7.7.102"/>
    </reaction>
</comment>
<dbReference type="PANTHER" id="PTHR31399:SF0">
    <property type="entry name" value="DNA-DIRECTED PRIMASE_POLYMERASE PROTEIN"/>
    <property type="match status" value="1"/>
</dbReference>
<proteinExistence type="inferred from homology"/>
<keyword evidence="3" id="KW-0548">Nucleotidyltransferase</keyword>
<dbReference type="Gene3D" id="2.40.50.140">
    <property type="entry name" value="Nucleic acid-binding proteins"/>
    <property type="match status" value="2"/>
</dbReference>
<dbReference type="GO" id="GO:0005634">
    <property type="term" value="C:nucleus"/>
    <property type="evidence" value="ECO:0007669"/>
    <property type="project" value="TreeGrafter"/>
</dbReference>
<comment type="catalytic activity">
    <reaction evidence="7">
        <text>DNA(n) + a 2'-deoxyribonucleoside 5'-triphosphate = DNA(n+1) + diphosphate</text>
        <dbReference type="Rhea" id="RHEA:22508"/>
        <dbReference type="Rhea" id="RHEA-COMP:17339"/>
        <dbReference type="Rhea" id="RHEA-COMP:17340"/>
        <dbReference type="ChEBI" id="CHEBI:33019"/>
        <dbReference type="ChEBI" id="CHEBI:61560"/>
        <dbReference type="ChEBI" id="CHEBI:173112"/>
        <dbReference type="EC" id="2.7.7.7"/>
    </reaction>
    <physiologicalReaction direction="left-to-right" evidence="7">
        <dbReference type="Rhea" id="RHEA:22509"/>
    </physiologicalReaction>
</comment>
<feature type="domain" description="Integrase catalytic" evidence="8">
    <location>
        <begin position="1"/>
        <end position="84"/>
    </location>
</feature>
<dbReference type="GO" id="GO:0006264">
    <property type="term" value="P:mitochondrial DNA replication"/>
    <property type="evidence" value="ECO:0007669"/>
    <property type="project" value="TreeGrafter"/>
</dbReference>
<sequence length="1006" mass="114352">ANIILNLKLDWPDLIIINGRPRHPQSQGLVERGDAFVQKILGKWLETNNSLDWPSGLGPVMLAINNCISQSTKKTPYELVFGQRVRNDHDFWIQIYEQSNNKSIINEEDLPSSINSYLNSDNDEVIYNNDASQASFTDIPVPLSLINVTESDDNHGSHKRVRDEAEKNYIRTAERQMKNYQRALKKQKVFQVNDIVGLKIADVDRSNTAPSILPWMCSVGVNTEKLATDYTDGVLSGTPTTPKLSSGAPTCTDGVFSGALTTLLSYSGTLIELFSVLSAVGVSDTGDSVLGDPLRTPSVQIKMEIPVTISDYVEQLLNPVDNTANSAVTTNIDQHAILSNIDDAHSHQQTANETILINISQINSNIIYPWKIRALVTCAYPKRTFTNTHGTGEISNWDLTDQSGSITLIAFNINSHIMSDKIKKDQAYEFFNLSCRGASEAFKTLPHLYQLVCTNSTRVEEIDISFDNKQENYNFIHLNEVNSIPLNSIVDVQVRVLRDYGISTGTQNENVWSRRDLHVDQDGTQLKMTLWNNQARSISRSMVGLKIKLKNVKISWFNGSRLLISMGNTQLSIIKLSNLIYDLQNNNEENSSFYISIENDSNSRQFCYLTLDELISLYRYCPVIERTLYEVIIATNLVKIYIDFEYYINNNKHIKESHIGPQTCLKIFQYFFNIGKNINSQTTNSTNLALQEFLVLEASTTEKKSFHFIHANPSILFENNITLGLFIKIMIHYCLWLTAKHKCSFFDINLILKKYSIIELISLLTPYVTTLCTHCTECQLFSNSITIAELAYLLVLNKQDQFRLAIDLNVYSNNQQFRLFDSVKRGMNNALLQSKSFPFNNKLKTSYFEILEKSIVSNVKEIYVPIISLENNQFIIKQVNSINSSVIIDTSHMKLNDINIHADAYLTPDTNSQYIINSKISKMKQIPTRNVFDQIDNQIHKFIPFVEKLINLDPLHQGYISSCIRGNHNTDIFFFNIGGEYRYCIRKGTHHARNTTAILIDIKNET</sequence>
<dbReference type="PROSITE" id="PS50994">
    <property type="entry name" value="INTEGRASE"/>
    <property type="match status" value="1"/>
</dbReference>
<gene>
    <name evidence="9" type="ORF">OVN521_LOCUS20882</name>
</gene>
<evidence type="ECO:0000256" key="1">
    <source>
        <dbReference type="ARBA" id="ARBA00009762"/>
    </source>
</evidence>
<name>A0A819UCB0_9BILA</name>
<keyword evidence="3" id="KW-0808">Transferase</keyword>
<dbReference type="InterPro" id="IPR012337">
    <property type="entry name" value="RNaseH-like_sf"/>
</dbReference>
<evidence type="ECO:0000259" key="8">
    <source>
        <dbReference type="PROSITE" id="PS50994"/>
    </source>
</evidence>
<comment type="similarity">
    <text evidence="1">Belongs to the eukaryotic-type primase small subunit family.</text>
</comment>
<dbReference type="GO" id="GO:0042276">
    <property type="term" value="P:error-prone translesion synthesis"/>
    <property type="evidence" value="ECO:0007669"/>
    <property type="project" value="InterPro"/>
</dbReference>
<dbReference type="GO" id="GO:0003676">
    <property type="term" value="F:nucleic acid binding"/>
    <property type="evidence" value="ECO:0007669"/>
    <property type="project" value="InterPro"/>
</dbReference>
<feature type="non-terminal residue" evidence="9">
    <location>
        <position position="1"/>
    </location>
</feature>
<dbReference type="EC" id="2.7.7.102" evidence="6"/>
<dbReference type="GO" id="GO:0009411">
    <property type="term" value="P:response to UV"/>
    <property type="evidence" value="ECO:0007669"/>
    <property type="project" value="TreeGrafter"/>
</dbReference>
<dbReference type="Gene3D" id="3.30.420.10">
    <property type="entry name" value="Ribonuclease H-like superfamily/Ribonuclease H"/>
    <property type="match status" value="1"/>
</dbReference>
<dbReference type="PANTHER" id="PTHR31399">
    <property type="entry name" value="DNA-DIRECTED PRIMASE / POLYMERASE PROTEIN"/>
    <property type="match status" value="1"/>
</dbReference>
<evidence type="ECO:0000313" key="9">
    <source>
        <dbReference type="EMBL" id="CAF4100913.1"/>
    </source>
</evidence>
<comment type="caution">
    <text evidence="9">The sequence shown here is derived from an EMBL/GenBank/DDBJ whole genome shotgun (WGS) entry which is preliminary data.</text>
</comment>
<dbReference type="GO" id="GO:0015074">
    <property type="term" value="P:DNA integration"/>
    <property type="evidence" value="ECO:0007669"/>
    <property type="project" value="InterPro"/>
</dbReference>